<evidence type="ECO:0000313" key="2">
    <source>
        <dbReference type="EMBL" id="WSB71157.1"/>
    </source>
</evidence>
<proteinExistence type="predicted"/>
<organism evidence="2 3">
    <name type="scientific">Streptomyces decoyicus</name>
    <dbReference type="NCBI Taxonomy" id="249567"/>
    <lineage>
        <taxon>Bacteria</taxon>
        <taxon>Bacillati</taxon>
        <taxon>Actinomycetota</taxon>
        <taxon>Actinomycetes</taxon>
        <taxon>Kitasatosporales</taxon>
        <taxon>Streptomycetaceae</taxon>
        <taxon>Streptomyces</taxon>
    </lineage>
</organism>
<dbReference type="RefSeq" id="WP_326620734.1">
    <property type="nucleotide sequence ID" value="NZ_CP109106.1"/>
</dbReference>
<feature type="compositionally biased region" description="Low complexity" evidence="1">
    <location>
        <begin position="11"/>
        <end position="21"/>
    </location>
</feature>
<keyword evidence="3" id="KW-1185">Reference proteome</keyword>
<accession>A0ABZ1FL47</accession>
<evidence type="ECO:0000313" key="3">
    <source>
        <dbReference type="Proteomes" id="UP001344251"/>
    </source>
</evidence>
<reference evidence="2 3" key="1">
    <citation type="submission" date="2022-10" db="EMBL/GenBank/DDBJ databases">
        <title>The complete genomes of actinobacterial strains from the NBC collection.</title>
        <authorList>
            <person name="Joergensen T.S."/>
            <person name="Alvarez Arevalo M."/>
            <person name="Sterndorff E.B."/>
            <person name="Faurdal D."/>
            <person name="Vuksanovic O."/>
            <person name="Mourched A.-S."/>
            <person name="Charusanti P."/>
            <person name="Shaw S."/>
            <person name="Blin K."/>
            <person name="Weber T."/>
        </authorList>
    </citation>
    <scope>NUCLEOTIDE SEQUENCE [LARGE SCALE GENOMIC DNA]</scope>
    <source>
        <strain evidence="2 3">NBC 01774</strain>
    </source>
</reference>
<dbReference type="Proteomes" id="UP001344251">
    <property type="component" value="Chromosome"/>
</dbReference>
<evidence type="ECO:0000256" key="1">
    <source>
        <dbReference type="SAM" id="MobiDB-lite"/>
    </source>
</evidence>
<feature type="region of interest" description="Disordered" evidence="1">
    <location>
        <begin position="1"/>
        <end position="27"/>
    </location>
</feature>
<protein>
    <submittedName>
        <fullName evidence="2">Uncharacterized protein</fullName>
    </submittedName>
</protein>
<gene>
    <name evidence="2" type="ORF">OG863_26205</name>
</gene>
<sequence length="168" mass="17881">MDRTTRGVVCAPASPALPASPKNSKRPLCGIARRDGLLSPGTHRRSFSVRQNELHIPAHAPGHTGVPAYDGDRGRGNDALFVRAGRHRAQKAGDSAGPVSGVMNSAITELGRPAKRRPASRNTLGFASDVFDIGPAMRSGGDRPAFRFTTRNPGYLPGALFRRTHTGH</sequence>
<dbReference type="EMBL" id="CP109106">
    <property type="protein sequence ID" value="WSB71157.1"/>
    <property type="molecule type" value="Genomic_DNA"/>
</dbReference>
<name>A0ABZ1FL47_9ACTN</name>